<gene>
    <name evidence="3" type="ORF">ACFSW4_10785</name>
</gene>
<evidence type="ECO:0000256" key="1">
    <source>
        <dbReference type="ARBA" id="ARBA00005254"/>
    </source>
</evidence>
<organism evidence="3 4">
    <name type="scientific">Piscibacillus salipiscarius</name>
    <dbReference type="NCBI Taxonomy" id="299480"/>
    <lineage>
        <taxon>Bacteria</taxon>
        <taxon>Bacillati</taxon>
        <taxon>Bacillota</taxon>
        <taxon>Bacilli</taxon>
        <taxon>Bacillales</taxon>
        <taxon>Bacillaceae</taxon>
        <taxon>Piscibacillus</taxon>
    </lineage>
</organism>
<comment type="similarity">
    <text evidence="1 2">Belongs to the enoyl-CoA hydratase/isomerase family.</text>
</comment>
<dbReference type="SUPFAM" id="SSF52096">
    <property type="entry name" value="ClpP/crotonase"/>
    <property type="match status" value="1"/>
</dbReference>
<dbReference type="InterPro" id="IPR018376">
    <property type="entry name" value="Enoyl-CoA_hyd/isom_CS"/>
</dbReference>
<proteinExistence type="inferred from homology"/>
<dbReference type="PANTHER" id="PTHR11941">
    <property type="entry name" value="ENOYL-COA HYDRATASE-RELATED"/>
    <property type="match status" value="1"/>
</dbReference>
<comment type="caution">
    <text evidence="3">The sequence shown here is derived from an EMBL/GenBank/DDBJ whole genome shotgun (WGS) entry which is preliminary data.</text>
</comment>
<accession>A0ABW5QBH8</accession>
<evidence type="ECO:0000313" key="4">
    <source>
        <dbReference type="Proteomes" id="UP001597452"/>
    </source>
</evidence>
<reference evidence="4" key="1">
    <citation type="journal article" date="2019" name="Int. J. Syst. Evol. Microbiol.">
        <title>The Global Catalogue of Microorganisms (GCM) 10K type strain sequencing project: providing services to taxonomists for standard genome sequencing and annotation.</title>
        <authorList>
            <consortium name="The Broad Institute Genomics Platform"/>
            <consortium name="The Broad Institute Genome Sequencing Center for Infectious Disease"/>
            <person name="Wu L."/>
            <person name="Ma J."/>
        </authorList>
    </citation>
    <scope>NUCLEOTIDE SEQUENCE [LARGE SCALE GENOMIC DNA]</scope>
    <source>
        <strain evidence="4">TISTR 1571</strain>
    </source>
</reference>
<dbReference type="Pfam" id="PF00378">
    <property type="entry name" value="ECH_1"/>
    <property type="match status" value="1"/>
</dbReference>
<sequence length="263" mass="28597">MSYQTLHIERRDQGVAWIWINHPPANAIGEELMQDLEAAVDELSFDDQVRVVVVASDHPKTFLAGADLKGMISGEHDFTEEENGIAQQCARMQSCFQRFQDMTKPVIAAINGYALGGGCELALACDFRLMGEGKIGLTELSLGLIPGAGGTQRMTQLLGRAKATELIFKAKKLTAKEAEEIGLIHQAVDPEHFEAEVTTFAEQLSEGAVHAMGLAKRAINAAEGSLNEGLEVEAQAFSETFMTDEPSIGLAAFFQKEKPQFIK</sequence>
<dbReference type="InterPro" id="IPR001753">
    <property type="entry name" value="Enoyl-CoA_hydra/iso"/>
</dbReference>
<keyword evidence="4" id="KW-1185">Reference proteome</keyword>
<dbReference type="PROSITE" id="PS00166">
    <property type="entry name" value="ENOYL_COA_HYDRATASE"/>
    <property type="match status" value="1"/>
</dbReference>
<dbReference type="EMBL" id="JBHUMZ010000023">
    <property type="protein sequence ID" value="MFD2639353.1"/>
    <property type="molecule type" value="Genomic_DNA"/>
</dbReference>
<dbReference type="Proteomes" id="UP001597452">
    <property type="component" value="Unassembled WGS sequence"/>
</dbReference>
<dbReference type="InterPro" id="IPR029045">
    <property type="entry name" value="ClpP/crotonase-like_dom_sf"/>
</dbReference>
<dbReference type="Gene3D" id="3.90.226.10">
    <property type="entry name" value="2-enoyl-CoA Hydratase, Chain A, domain 1"/>
    <property type="match status" value="1"/>
</dbReference>
<dbReference type="PANTHER" id="PTHR11941:SF54">
    <property type="entry name" value="ENOYL-COA HYDRATASE, MITOCHONDRIAL"/>
    <property type="match status" value="1"/>
</dbReference>
<protein>
    <submittedName>
        <fullName evidence="3">Enoyl-CoA hydratase/isomerase family protein</fullName>
    </submittedName>
</protein>
<name>A0ABW5QBH8_9BACI</name>
<evidence type="ECO:0000256" key="2">
    <source>
        <dbReference type="RuleBase" id="RU003707"/>
    </source>
</evidence>
<dbReference type="RefSeq" id="WP_054753767.1">
    <property type="nucleotide sequence ID" value="NZ_JBHUMZ010000023.1"/>
</dbReference>
<evidence type="ECO:0000313" key="3">
    <source>
        <dbReference type="EMBL" id="MFD2639353.1"/>
    </source>
</evidence>
<dbReference type="CDD" id="cd06558">
    <property type="entry name" value="crotonase-like"/>
    <property type="match status" value="1"/>
</dbReference>